<accession>A0A8J3NL18</accession>
<evidence type="ECO:0000256" key="1">
    <source>
        <dbReference type="SAM" id="MobiDB-lite"/>
    </source>
</evidence>
<organism evidence="3 4">
    <name type="scientific">Catellatospora bangladeshensis</name>
    <dbReference type="NCBI Taxonomy" id="310355"/>
    <lineage>
        <taxon>Bacteria</taxon>
        <taxon>Bacillati</taxon>
        <taxon>Actinomycetota</taxon>
        <taxon>Actinomycetes</taxon>
        <taxon>Micromonosporales</taxon>
        <taxon>Micromonosporaceae</taxon>
        <taxon>Catellatospora</taxon>
    </lineage>
</organism>
<comment type="caution">
    <text evidence="3">The sequence shown here is derived from an EMBL/GenBank/DDBJ whole genome shotgun (WGS) entry which is preliminary data.</text>
</comment>
<feature type="region of interest" description="Disordered" evidence="1">
    <location>
        <begin position="56"/>
        <end position="79"/>
    </location>
</feature>
<dbReference type="InterPro" id="IPR043917">
    <property type="entry name" value="DUF5753"/>
</dbReference>
<dbReference type="Proteomes" id="UP000601223">
    <property type="component" value="Unassembled WGS sequence"/>
</dbReference>
<keyword evidence="4" id="KW-1185">Reference proteome</keyword>
<dbReference type="EMBL" id="BONF01000017">
    <property type="protein sequence ID" value="GIF82070.1"/>
    <property type="molecule type" value="Genomic_DNA"/>
</dbReference>
<feature type="domain" description="DUF5753" evidence="2">
    <location>
        <begin position="13"/>
        <end position="59"/>
    </location>
</feature>
<proteinExistence type="predicted"/>
<dbReference type="AlphaFoldDB" id="A0A8J3NL18"/>
<evidence type="ECO:0000313" key="3">
    <source>
        <dbReference type="EMBL" id="GIF82070.1"/>
    </source>
</evidence>
<evidence type="ECO:0000259" key="2">
    <source>
        <dbReference type="Pfam" id="PF19054"/>
    </source>
</evidence>
<protein>
    <recommendedName>
        <fullName evidence="2">DUF5753 domain-containing protein</fullName>
    </recommendedName>
</protein>
<dbReference type="Pfam" id="PF19054">
    <property type="entry name" value="DUF5753"/>
    <property type="match status" value="1"/>
</dbReference>
<reference evidence="3 4" key="1">
    <citation type="submission" date="2021-01" db="EMBL/GenBank/DDBJ databases">
        <title>Whole genome shotgun sequence of Catellatospora bangladeshensis NBRC 107357.</title>
        <authorList>
            <person name="Komaki H."/>
            <person name="Tamura T."/>
        </authorList>
    </citation>
    <scope>NUCLEOTIDE SEQUENCE [LARGE SCALE GENOMIC DNA]</scope>
    <source>
        <strain evidence="3 4">NBRC 107357</strain>
    </source>
</reference>
<evidence type="ECO:0000313" key="4">
    <source>
        <dbReference type="Proteomes" id="UP000601223"/>
    </source>
</evidence>
<gene>
    <name evidence="3" type="ORF">Cba03nite_34190</name>
</gene>
<name>A0A8J3NL18_9ACTN</name>
<sequence>MATARSYSNDPMAPPTYEVIIDELAVRRFAAPAPVIAEQLDHLVMVGHERSTITITRRRPRTAAGSWDELPECGEATVA</sequence>